<reference evidence="1" key="1">
    <citation type="submission" date="2023-07" db="EMBL/GenBank/DDBJ databases">
        <title>Genomic Encyclopedia of Type Strains, Phase IV (KMG-IV): sequencing the most valuable type-strain genomes for metagenomic binning, comparative biology and taxonomic classification.</title>
        <authorList>
            <person name="Goeker M."/>
        </authorList>
    </citation>
    <scope>NUCLEOTIDE SEQUENCE [LARGE SCALE GENOMIC DNA]</scope>
    <source>
        <strain evidence="1">DSM 22019</strain>
    </source>
</reference>
<dbReference type="EMBL" id="JAUSWP010000001">
    <property type="protein sequence ID" value="MDQ0567602.1"/>
    <property type="molecule type" value="Genomic_DNA"/>
</dbReference>
<evidence type="ECO:0000313" key="2">
    <source>
        <dbReference type="Proteomes" id="UP001236620"/>
    </source>
</evidence>
<organism evidence="1 2">
    <name type="scientific">Mycoplasma yeatsii</name>
    <dbReference type="NCBI Taxonomy" id="51365"/>
    <lineage>
        <taxon>Bacteria</taxon>
        <taxon>Bacillati</taxon>
        <taxon>Mycoplasmatota</taxon>
        <taxon>Mollicutes</taxon>
        <taxon>Mycoplasmataceae</taxon>
        <taxon>Mycoplasma</taxon>
    </lineage>
</organism>
<keyword evidence="2" id="KW-1185">Reference proteome</keyword>
<comment type="caution">
    <text evidence="1">The sequence shown here is derived from an EMBL/GenBank/DDBJ whole genome shotgun (WGS) entry which is preliminary data.</text>
</comment>
<evidence type="ECO:0000313" key="1">
    <source>
        <dbReference type="EMBL" id="MDQ0567602.1"/>
    </source>
</evidence>
<dbReference type="Proteomes" id="UP001236620">
    <property type="component" value="Unassembled WGS sequence"/>
</dbReference>
<gene>
    <name evidence="1" type="ORF">J2Z63_000223</name>
</gene>
<sequence>MLKQINYIIVEWLDVIFSHSQIKEITLETESLSLK</sequence>
<proteinExistence type="predicted"/>
<accession>A0ABU0NEI8</accession>
<protein>
    <submittedName>
        <fullName evidence="1">Uncharacterized protein</fullName>
    </submittedName>
</protein>
<name>A0ABU0NEI8_9MOLU</name>